<evidence type="ECO:0000256" key="8">
    <source>
        <dbReference type="RuleBase" id="RU003560"/>
    </source>
</evidence>
<evidence type="ECO:0000256" key="2">
    <source>
        <dbReference type="ARBA" id="ARBA00004746"/>
    </source>
</evidence>
<dbReference type="OrthoDB" id="425114at2759"/>
<evidence type="ECO:0000256" key="3">
    <source>
        <dbReference type="ARBA" id="ARBA00022576"/>
    </source>
</evidence>
<evidence type="ECO:0000256" key="7">
    <source>
        <dbReference type="ARBA" id="ARBA00022898"/>
    </source>
</evidence>
<keyword evidence="4" id="KW-0808">Transferase</keyword>
<dbReference type="EMBL" id="LT598460">
    <property type="protein sequence ID" value="SCU77404.1"/>
    <property type="molecule type" value="Genomic_DNA"/>
</dbReference>
<keyword evidence="5" id="KW-0949">S-adenosyl-L-methionine</keyword>
<name>A0A1G4ILX5_9SACH</name>
<protein>
    <submittedName>
        <fullName evidence="9">LADA_0A00276g1_1</fullName>
    </submittedName>
</protein>
<dbReference type="GO" id="GO:0004015">
    <property type="term" value="F:adenosylmethionine-8-amino-7-oxononanoate transaminase activity"/>
    <property type="evidence" value="ECO:0007669"/>
    <property type="project" value="InterPro"/>
</dbReference>
<dbReference type="CDD" id="cd00610">
    <property type="entry name" value="OAT_like"/>
    <property type="match status" value="1"/>
</dbReference>
<dbReference type="InterPro" id="IPR015424">
    <property type="entry name" value="PyrdxlP-dep_Trfase"/>
</dbReference>
<keyword evidence="6" id="KW-0093">Biotin biosynthesis</keyword>
<sequence length="493" mass="55181">MDSFTLSPEVNDLLEFDKSHLWHPYTSMKNPLPVYPVKSASGSLITLDASTNGPLNPTLVEAMSSWWCMIHGYNNTEINEAMISQIQRMSHVMFGGLTHAPVIHLVQRLLALVGHRKLQCCFMADSGSVAVEVSMKMALQYEFTKNGDKSGKCKFLAVRNGYHGDTFGAMSVCDPVNSMHSLYSGYLPENIFVSAPSMLDTLPTSKAFKEAPEIFKMAANWRSSDIDELRATVEERHSEICALILEPILQGAGGMRLYHPQYLIEARKLCTRYAIPLIMDEIATGFGRTGEMFAFHHCKVYQDGLKIAAEDQVDVYPDILCVGKALTGGYMTLSAVITTDHIKDVISSPNSVTGGCFMHGPTFMANPLACSAANKSLEILARGHWREQTSRIEKQLVHQLYVPLKNDEQLMGSLIQDVRVVGAVGVVELQNPVNLSWFHQRFVAKGVYVRPFNKLIYIMPPYIITENELTKVTHTIIEVIQEWKQELDRRKNC</sequence>
<dbReference type="InterPro" id="IPR015421">
    <property type="entry name" value="PyrdxlP-dep_Trfase_major"/>
</dbReference>
<dbReference type="InterPro" id="IPR005814">
    <property type="entry name" value="Aminotrans_3"/>
</dbReference>
<dbReference type="InterPro" id="IPR015422">
    <property type="entry name" value="PyrdxlP-dep_Trfase_small"/>
</dbReference>
<evidence type="ECO:0000313" key="10">
    <source>
        <dbReference type="Proteomes" id="UP000190274"/>
    </source>
</evidence>
<reference evidence="9 10" key="1">
    <citation type="submission" date="2016-03" db="EMBL/GenBank/DDBJ databases">
        <authorList>
            <person name="Devillers H."/>
        </authorList>
    </citation>
    <scope>NUCLEOTIDE SEQUENCE [LARGE SCALE GENOMIC DNA]</scope>
    <source>
        <strain evidence="9">CBS 10888</strain>
    </source>
</reference>
<dbReference type="GO" id="GO:0009102">
    <property type="term" value="P:biotin biosynthetic process"/>
    <property type="evidence" value="ECO:0007669"/>
    <property type="project" value="UniProtKB-UniPathway"/>
</dbReference>
<dbReference type="NCBIfam" id="TIGR00508">
    <property type="entry name" value="bioA"/>
    <property type="match status" value="1"/>
</dbReference>
<dbReference type="InterPro" id="IPR005815">
    <property type="entry name" value="BioA"/>
</dbReference>
<dbReference type="Gene3D" id="3.40.640.10">
    <property type="entry name" value="Type I PLP-dependent aspartate aminotransferase-like (Major domain)"/>
    <property type="match status" value="1"/>
</dbReference>
<dbReference type="Pfam" id="PF00202">
    <property type="entry name" value="Aminotran_3"/>
    <property type="match status" value="1"/>
</dbReference>
<comment type="pathway">
    <text evidence="2">Cofactor biosynthesis; biotin biosynthesis.</text>
</comment>
<evidence type="ECO:0000313" key="9">
    <source>
        <dbReference type="EMBL" id="SCU77404.1"/>
    </source>
</evidence>
<dbReference type="PANTHER" id="PTHR42684:SF17">
    <property type="entry name" value="ADENOSYLMETHIONINE-8-AMINO-7-OXONONANOATE AMINOTRANSFERASE"/>
    <property type="match status" value="1"/>
</dbReference>
<keyword evidence="3" id="KW-0032">Aminotransferase</keyword>
<comment type="cofactor">
    <cofactor evidence="1">
        <name>pyridoxal 5'-phosphate</name>
        <dbReference type="ChEBI" id="CHEBI:597326"/>
    </cofactor>
</comment>
<keyword evidence="7 8" id="KW-0663">Pyridoxal phosphate</keyword>
<dbReference type="GO" id="GO:0030170">
    <property type="term" value="F:pyridoxal phosphate binding"/>
    <property type="evidence" value="ECO:0007669"/>
    <property type="project" value="InterPro"/>
</dbReference>
<keyword evidence="10" id="KW-1185">Reference proteome</keyword>
<dbReference type="Gene3D" id="3.90.1150.10">
    <property type="entry name" value="Aspartate Aminotransferase, domain 1"/>
    <property type="match status" value="1"/>
</dbReference>
<evidence type="ECO:0000256" key="5">
    <source>
        <dbReference type="ARBA" id="ARBA00022691"/>
    </source>
</evidence>
<accession>A0A1G4ILX5</accession>
<dbReference type="Proteomes" id="UP000190274">
    <property type="component" value="Chromosome A"/>
</dbReference>
<dbReference type="UniPathway" id="UPA00078"/>
<dbReference type="SUPFAM" id="SSF53383">
    <property type="entry name" value="PLP-dependent transferases"/>
    <property type="match status" value="1"/>
</dbReference>
<organism evidence="9 10">
    <name type="scientific">Lachancea dasiensis</name>
    <dbReference type="NCBI Taxonomy" id="1072105"/>
    <lineage>
        <taxon>Eukaryota</taxon>
        <taxon>Fungi</taxon>
        <taxon>Dikarya</taxon>
        <taxon>Ascomycota</taxon>
        <taxon>Saccharomycotina</taxon>
        <taxon>Saccharomycetes</taxon>
        <taxon>Saccharomycetales</taxon>
        <taxon>Saccharomycetaceae</taxon>
        <taxon>Lachancea</taxon>
    </lineage>
</organism>
<dbReference type="STRING" id="1266660.A0A1G4ILX5"/>
<gene>
    <name evidence="9" type="ORF">LADA_0A00276G</name>
</gene>
<evidence type="ECO:0000256" key="4">
    <source>
        <dbReference type="ARBA" id="ARBA00022679"/>
    </source>
</evidence>
<dbReference type="AlphaFoldDB" id="A0A1G4ILX5"/>
<evidence type="ECO:0000256" key="6">
    <source>
        <dbReference type="ARBA" id="ARBA00022756"/>
    </source>
</evidence>
<proteinExistence type="inferred from homology"/>
<dbReference type="HAMAP" id="MF_00834">
    <property type="entry name" value="BioA"/>
    <property type="match status" value="1"/>
</dbReference>
<evidence type="ECO:0000256" key="1">
    <source>
        <dbReference type="ARBA" id="ARBA00001933"/>
    </source>
</evidence>
<dbReference type="PANTHER" id="PTHR42684">
    <property type="entry name" value="ADENOSYLMETHIONINE-8-AMINO-7-OXONONANOATE AMINOTRANSFERASE"/>
    <property type="match status" value="1"/>
</dbReference>
<comment type="similarity">
    <text evidence="8">Belongs to the class-III pyridoxal-phosphate-dependent aminotransferase family.</text>
</comment>